<comment type="caution">
    <text evidence="1">The sequence shown here is derived from an EMBL/GenBank/DDBJ whole genome shotgun (WGS) entry which is preliminary data.</text>
</comment>
<dbReference type="RefSeq" id="WP_155168719.1">
    <property type="nucleotide sequence ID" value="NZ_BAAAFL010000002.1"/>
</dbReference>
<organism evidence="1 2">
    <name type="scientific">Fulvivirga kasyanovii</name>
    <dbReference type="NCBI Taxonomy" id="396812"/>
    <lineage>
        <taxon>Bacteria</taxon>
        <taxon>Pseudomonadati</taxon>
        <taxon>Bacteroidota</taxon>
        <taxon>Cytophagia</taxon>
        <taxon>Cytophagales</taxon>
        <taxon>Fulvivirgaceae</taxon>
        <taxon>Fulvivirga</taxon>
    </lineage>
</organism>
<evidence type="ECO:0000313" key="2">
    <source>
        <dbReference type="Proteomes" id="UP000798808"/>
    </source>
</evidence>
<reference evidence="1 2" key="1">
    <citation type="submission" date="2019-02" db="EMBL/GenBank/DDBJ databases">
        <authorList>
            <person name="Goldberg S.R."/>
            <person name="Haltli B.A."/>
            <person name="Correa H."/>
            <person name="Russell K.G."/>
        </authorList>
    </citation>
    <scope>NUCLEOTIDE SEQUENCE [LARGE SCALE GENOMIC DNA]</scope>
    <source>
        <strain evidence="1 2">JCM 16186</strain>
    </source>
</reference>
<sequence>MRCELKVHQEQGAFNPIRDNSFFFHTHAFVSYNKSQPTYCWHLETSEGEVKGRICFNGQGKIAVSLAKSSFGSFELGENIQEEQLSFFVDQLLHQLEALGFEQVRIVSFPSAYHVSHFNLINMVLCEFGFKVIERHPNHYFPVSNQVFACLVKADERRYLNRAKKLGFNFRQLDIQFLPQVYELIYSSRQKKGYTVSMSYEDLEQTILTFPDRYLIFGLFQQSQMVGSSVCVKVNQDILYDFYHGDDLNFRKHSPVVPLIEGIYNYALRENYKLLDLGTSIEEGVYAFKKNLGAKASEKIVFERSI</sequence>
<keyword evidence="2" id="KW-1185">Reference proteome</keyword>
<dbReference type="Proteomes" id="UP000798808">
    <property type="component" value="Unassembled WGS sequence"/>
</dbReference>
<dbReference type="InterPro" id="IPR016181">
    <property type="entry name" value="Acyl_CoA_acyltransferase"/>
</dbReference>
<dbReference type="SUPFAM" id="SSF55729">
    <property type="entry name" value="Acyl-CoA N-acyltransferases (Nat)"/>
    <property type="match status" value="1"/>
</dbReference>
<dbReference type="EMBL" id="SMLW01000240">
    <property type="protein sequence ID" value="MTI23578.1"/>
    <property type="molecule type" value="Genomic_DNA"/>
</dbReference>
<protein>
    <recommendedName>
        <fullName evidence="3">GNAT family N-acetyltransferase</fullName>
    </recommendedName>
</protein>
<name>A0ABW9RHX5_9BACT</name>
<evidence type="ECO:0008006" key="3">
    <source>
        <dbReference type="Google" id="ProtNLM"/>
    </source>
</evidence>
<dbReference type="Gene3D" id="3.40.630.30">
    <property type="match status" value="1"/>
</dbReference>
<gene>
    <name evidence="1" type="ORF">E1163_01295</name>
</gene>
<proteinExistence type="predicted"/>
<accession>A0ABW9RHX5</accession>
<evidence type="ECO:0000313" key="1">
    <source>
        <dbReference type="EMBL" id="MTI23578.1"/>
    </source>
</evidence>